<reference evidence="1 2" key="1">
    <citation type="journal article" date="2019" name="Nat. Ecol. Evol.">
        <title>Megaphylogeny resolves global patterns of mushroom evolution.</title>
        <authorList>
            <person name="Varga T."/>
            <person name="Krizsan K."/>
            <person name="Foldi C."/>
            <person name="Dima B."/>
            <person name="Sanchez-Garcia M."/>
            <person name="Sanchez-Ramirez S."/>
            <person name="Szollosi G.J."/>
            <person name="Szarkandi J.G."/>
            <person name="Papp V."/>
            <person name="Albert L."/>
            <person name="Andreopoulos W."/>
            <person name="Angelini C."/>
            <person name="Antonin V."/>
            <person name="Barry K.W."/>
            <person name="Bougher N.L."/>
            <person name="Buchanan P."/>
            <person name="Buyck B."/>
            <person name="Bense V."/>
            <person name="Catcheside P."/>
            <person name="Chovatia M."/>
            <person name="Cooper J."/>
            <person name="Damon W."/>
            <person name="Desjardin D."/>
            <person name="Finy P."/>
            <person name="Geml J."/>
            <person name="Haridas S."/>
            <person name="Hughes K."/>
            <person name="Justo A."/>
            <person name="Karasinski D."/>
            <person name="Kautmanova I."/>
            <person name="Kiss B."/>
            <person name="Kocsube S."/>
            <person name="Kotiranta H."/>
            <person name="LaButti K.M."/>
            <person name="Lechner B.E."/>
            <person name="Liimatainen K."/>
            <person name="Lipzen A."/>
            <person name="Lukacs Z."/>
            <person name="Mihaltcheva S."/>
            <person name="Morgado L.N."/>
            <person name="Niskanen T."/>
            <person name="Noordeloos M.E."/>
            <person name="Ohm R.A."/>
            <person name="Ortiz-Santana B."/>
            <person name="Ovrebo C."/>
            <person name="Racz N."/>
            <person name="Riley R."/>
            <person name="Savchenko A."/>
            <person name="Shiryaev A."/>
            <person name="Soop K."/>
            <person name="Spirin V."/>
            <person name="Szebenyi C."/>
            <person name="Tomsovsky M."/>
            <person name="Tulloss R.E."/>
            <person name="Uehling J."/>
            <person name="Grigoriev I.V."/>
            <person name="Vagvolgyi C."/>
            <person name="Papp T."/>
            <person name="Martin F.M."/>
            <person name="Miettinen O."/>
            <person name="Hibbett D.S."/>
            <person name="Nagy L.G."/>
        </authorList>
    </citation>
    <scope>NUCLEOTIDE SEQUENCE [LARGE SCALE GENOMIC DNA]</scope>
    <source>
        <strain evidence="1 2">NL-1719</strain>
    </source>
</reference>
<sequence length="477" mass="54132">MASPHALPPNPSLSFSVSGLTPAEAILKIDTEISHHEAELFRLRKVRNTLTPVATLPNEVLAEIFMQCHKDEIEGTTNQEMAPYPGPGSRIRYFLGSQRFIVSWVSRRWRSVSLSHPLLWTFLTNCHPNCLRECIARSRALPLSVSLQNPSSDLVRTHLLELHRIRKLNIQMALAAHNRTSSEWLLERPAPHLTSVNLERLVIPANARPSMRLSHLQELILIKCNFDWGTVLLLDAPLTTLEIISPENKISNDMLLVKLKAMPSLTDVKYLTLMNCLNNQPDSREADTSCTFPNLLAFTIAQDRDTEDQLFSLLHQLELPHASIHATLHTCRFLRNLHHTGRLFEKYRMQTSLWDKEDCNVKMDEKDDEFNLIVSNPNLSSPSPDLTLCLYHEGKTRDLYGDWTSEKLHVALLAIKAFPLFWEDLATVSLTEGSPPELTEAVAAELLQVRQSGDHFQSSDSEDQDLDQDDSDDESFV</sequence>
<gene>
    <name evidence="1" type="ORF">BDN72DRAFT_903200</name>
</gene>
<dbReference type="Proteomes" id="UP000308600">
    <property type="component" value="Unassembled WGS sequence"/>
</dbReference>
<name>A0ACD3A9D0_9AGAR</name>
<protein>
    <submittedName>
        <fullName evidence="1">Uncharacterized protein</fullName>
    </submittedName>
</protein>
<accession>A0ACD3A9D0</accession>
<organism evidence="1 2">
    <name type="scientific">Pluteus cervinus</name>
    <dbReference type="NCBI Taxonomy" id="181527"/>
    <lineage>
        <taxon>Eukaryota</taxon>
        <taxon>Fungi</taxon>
        <taxon>Dikarya</taxon>
        <taxon>Basidiomycota</taxon>
        <taxon>Agaricomycotina</taxon>
        <taxon>Agaricomycetes</taxon>
        <taxon>Agaricomycetidae</taxon>
        <taxon>Agaricales</taxon>
        <taxon>Pluteineae</taxon>
        <taxon>Pluteaceae</taxon>
        <taxon>Pluteus</taxon>
    </lineage>
</organism>
<dbReference type="EMBL" id="ML208579">
    <property type="protein sequence ID" value="TFK62468.1"/>
    <property type="molecule type" value="Genomic_DNA"/>
</dbReference>
<keyword evidence="2" id="KW-1185">Reference proteome</keyword>
<evidence type="ECO:0000313" key="1">
    <source>
        <dbReference type="EMBL" id="TFK62468.1"/>
    </source>
</evidence>
<proteinExistence type="predicted"/>
<evidence type="ECO:0000313" key="2">
    <source>
        <dbReference type="Proteomes" id="UP000308600"/>
    </source>
</evidence>